<keyword evidence="2" id="KW-1003">Cell membrane</keyword>
<feature type="transmembrane region" description="Helical" evidence="6">
    <location>
        <begin position="367"/>
        <end position="387"/>
    </location>
</feature>
<sequence>MVLVKAGGILLMPFYWKALTPEDFGVFAIFQIVTQFLVIVFDWGISGAVQRCYHEWGRDAADFIGASYLIHVFFNLIPILILYCYSDYISALLFGNDFPIEFFKAGVVNTYFSLLSNVPQSLYRSMEQSKKFTLLSAMQFVLSSTLALISLYGFKLGLKGYVYSYLFANIIFSLYYVFDIGRIAKITFKKIYYVTILTYAIPTVPAAILDGMGGIFDRLFLEKYVSSGTLGLYSIARQIAGAYNLLLVSLKTAWLPAIYKIVSTGNNGKEVLEKMTSKYVYVVAIFAAAVAYLAADAILLVGEPKYYGVAKFVPIIILGYFVQGVGHVTGRGLDLAKKTQYYWIMYFFGVSIGIVSIYYLAPKYGAWGAGAAYFISVLVREIIQFLLSNYFYPRKIELLKFFAFVPFFAMGYFLTAVVNTPYVLADLIIKMVILGSLSAIFGVYIFGPNIFKELKKIFLSRVKL</sequence>
<feature type="transmembrane region" description="Helical" evidence="6">
    <location>
        <begin position="24"/>
        <end position="45"/>
    </location>
</feature>
<dbReference type="KEGG" id="bsto:C0V70_01660"/>
<keyword evidence="5 6" id="KW-0472">Membrane</keyword>
<dbReference type="InterPro" id="IPR002797">
    <property type="entry name" value="Polysacc_synth"/>
</dbReference>
<evidence type="ECO:0000313" key="8">
    <source>
        <dbReference type="Proteomes" id="UP000235584"/>
    </source>
</evidence>
<evidence type="ECO:0000256" key="5">
    <source>
        <dbReference type="ARBA" id="ARBA00023136"/>
    </source>
</evidence>
<dbReference type="PRINTS" id="PR00342">
    <property type="entry name" value="RHESUSRHD"/>
</dbReference>
<evidence type="ECO:0008006" key="9">
    <source>
        <dbReference type="Google" id="ProtNLM"/>
    </source>
</evidence>
<feature type="transmembrane region" description="Helical" evidence="6">
    <location>
        <begin position="428"/>
        <end position="451"/>
    </location>
</feature>
<dbReference type="AlphaFoldDB" id="A0A2K9NMV0"/>
<evidence type="ECO:0000313" key="7">
    <source>
        <dbReference type="EMBL" id="AUN96830.1"/>
    </source>
</evidence>
<keyword evidence="3 6" id="KW-0812">Transmembrane</keyword>
<feature type="transmembrane region" description="Helical" evidence="6">
    <location>
        <begin position="190"/>
        <end position="215"/>
    </location>
</feature>
<dbReference type="InterPro" id="IPR002229">
    <property type="entry name" value="RhesusRHD"/>
</dbReference>
<dbReference type="Proteomes" id="UP000235584">
    <property type="component" value="Chromosome"/>
</dbReference>
<keyword evidence="4 6" id="KW-1133">Transmembrane helix</keyword>
<dbReference type="Pfam" id="PF01943">
    <property type="entry name" value="Polysacc_synt"/>
    <property type="match status" value="1"/>
</dbReference>
<comment type="subcellular location">
    <subcellularLocation>
        <location evidence="1">Cell membrane</location>
        <topology evidence="1">Multi-pass membrane protein</topology>
    </subcellularLocation>
</comment>
<feature type="transmembrane region" description="Helical" evidence="6">
    <location>
        <begin position="132"/>
        <end position="154"/>
    </location>
</feature>
<evidence type="ECO:0000256" key="2">
    <source>
        <dbReference type="ARBA" id="ARBA00022475"/>
    </source>
</evidence>
<dbReference type="EMBL" id="CP025704">
    <property type="protein sequence ID" value="AUN96830.1"/>
    <property type="molecule type" value="Genomic_DNA"/>
</dbReference>
<evidence type="ECO:0000256" key="4">
    <source>
        <dbReference type="ARBA" id="ARBA00022989"/>
    </source>
</evidence>
<feature type="transmembrane region" description="Helical" evidence="6">
    <location>
        <begin position="235"/>
        <end position="259"/>
    </location>
</feature>
<accession>A0A2K9NMV0</accession>
<feature type="transmembrane region" description="Helical" evidence="6">
    <location>
        <begin position="306"/>
        <end position="329"/>
    </location>
</feature>
<dbReference type="PANTHER" id="PTHR30250:SF11">
    <property type="entry name" value="O-ANTIGEN TRANSPORTER-RELATED"/>
    <property type="match status" value="1"/>
</dbReference>
<protein>
    <recommendedName>
        <fullName evidence="9">Polysaccharide biosynthesis protein C-terminal domain-containing protein</fullName>
    </recommendedName>
</protein>
<keyword evidence="8" id="KW-1185">Reference proteome</keyword>
<evidence type="ECO:0000256" key="3">
    <source>
        <dbReference type="ARBA" id="ARBA00022692"/>
    </source>
</evidence>
<evidence type="ECO:0000256" key="6">
    <source>
        <dbReference type="SAM" id="Phobius"/>
    </source>
</evidence>
<name>A0A2K9NMV0_BACTC</name>
<dbReference type="PANTHER" id="PTHR30250">
    <property type="entry name" value="PST FAMILY PREDICTED COLANIC ACID TRANSPORTER"/>
    <property type="match status" value="1"/>
</dbReference>
<feature type="transmembrane region" description="Helical" evidence="6">
    <location>
        <begin position="399"/>
        <end position="422"/>
    </location>
</feature>
<feature type="transmembrane region" description="Helical" evidence="6">
    <location>
        <begin position="279"/>
        <end position="300"/>
    </location>
</feature>
<reference evidence="7 8" key="1">
    <citation type="submission" date="2018-01" db="EMBL/GenBank/DDBJ databases">
        <title>Complete genome sequence of Bacteriovorax stolpii DSM12778.</title>
        <authorList>
            <person name="Tang B."/>
            <person name="Chang J."/>
        </authorList>
    </citation>
    <scope>NUCLEOTIDE SEQUENCE [LARGE SCALE GENOMIC DNA]</scope>
    <source>
        <strain evidence="7 8">DSM 12778</strain>
    </source>
</reference>
<gene>
    <name evidence="7" type="ORF">C0V70_01660</name>
</gene>
<feature type="transmembrane region" description="Helical" evidence="6">
    <location>
        <begin position="341"/>
        <end position="361"/>
    </location>
</feature>
<proteinExistence type="predicted"/>
<feature type="transmembrane region" description="Helical" evidence="6">
    <location>
        <begin position="160"/>
        <end position="178"/>
    </location>
</feature>
<feature type="transmembrane region" description="Helical" evidence="6">
    <location>
        <begin position="65"/>
        <end position="85"/>
    </location>
</feature>
<dbReference type="GO" id="GO:0005886">
    <property type="term" value="C:plasma membrane"/>
    <property type="evidence" value="ECO:0007669"/>
    <property type="project" value="UniProtKB-SubCell"/>
</dbReference>
<organism evidence="7 8">
    <name type="scientific">Bacteriovorax stolpii</name>
    <name type="common">Bdellovibrio stolpii</name>
    <dbReference type="NCBI Taxonomy" id="960"/>
    <lineage>
        <taxon>Bacteria</taxon>
        <taxon>Pseudomonadati</taxon>
        <taxon>Bdellovibrionota</taxon>
        <taxon>Bacteriovoracia</taxon>
        <taxon>Bacteriovoracales</taxon>
        <taxon>Bacteriovoracaceae</taxon>
        <taxon>Bacteriovorax</taxon>
    </lineage>
</organism>
<dbReference type="InterPro" id="IPR050833">
    <property type="entry name" value="Poly_Biosynth_Transport"/>
</dbReference>
<evidence type="ECO:0000256" key="1">
    <source>
        <dbReference type="ARBA" id="ARBA00004651"/>
    </source>
</evidence>